<organism evidence="1 2">
    <name type="scientific">Pengzhenrongella sicca</name>
    <dbReference type="NCBI Taxonomy" id="2819238"/>
    <lineage>
        <taxon>Bacteria</taxon>
        <taxon>Bacillati</taxon>
        <taxon>Actinomycetota</taxon>
        <taxon>Actinomycetes</taxon>
        <taxon>Micrococcales</taxon>
        <taxon>Pengzhenrongella</taxon>
    </lineage>
</organism>
<name>A0A8A4Z9B1_9MICO</name>
<protein>
    <submittedName>
        <fullName evidence="1">Uncharacterized protein</fullName>
    </submittedName>
</protein>
<dbReference type="RefSeq" id="WP_227422293.1">
    <property type="nucleotide sequence ID" value="NZ_CP071868.1"/>
</dbReference>
<keyword evidence="2" id="KW-1185">Reference proteome</keyword>
<dbReference type="KEGG" id="psic:J4E96_11730"/>
<dbReference type="EMBL" id="CP071868">
    <property type="protein sequence ID" value="QTE28065.1"/>
    <property type="molecule type" value="Genomic_DNA"/>
</dbReference>
<evidence type="ECO:0000313" key="1">
    <source>
        <dbReference type="EMBL" id="QTE28065.1"/>
    </source>
</evidence>
<accession>A0A8A4Z9B1</accession>
<gene>
    <name evidence="1" type="ORF">J4E96_11730</name>
</gene>
<proteinExistence type="predicted"/>
<sequence length="47" mass="5314">MPGFRDDRSRVPDTENESFATYVYAPYTDTVRQDGSTFSGADLQLVH</sequence>
<evidence type="ECO:0000313" key="2">
    <source>
        <dbReference type="Proteomes" id="UP000663937"/>
    </source>
</evidence>
<reference evidence="1" key="1">
    <citation type="submission" date="2021-03" db="EMBL/GenBank/DDBJ databases">
        <title>Pengzhenrongella sicca gen. nov., sp. nov., a new member of suborder Micrococcineae isolated from High-Arctic tundra soil.</title>
        <authorList>
            <person name="Peng F."/>
        </authorList>
    </citation>
    <scope>NUCLEOTIDE SEQUENCE</scope>
    <source>
        <strain evidence="1">LRZ-2</strain>
    </source>
</reference>
<dbReference type="AlphaFoldDB" id="A0A8A4Z9B1"/>
<dbReference type="Proteomes" id="UP000663937">
    <property type="component" value="Chromosome"/>
</dbReference>